<keyword evidence="4" id="KW-1185">Reference proteome</keyword>
<keyword evidence="2" id="KW-0472">Membrane</keyword>
<organism evidence="3 4">
    <name type="scientific">Musa balbisiana</name>
    <name type="common">Banana</name>
    <dbReference type="NCBI Taxonomy" id="52838"/>
    <lineage>
        <taxon>Eukaryota</taxon>
        <taxon>Viridiplantae</taxon>
        <taxon>Streptophyta</taxon>
        <taxon>Embryophyta</taxon>
        <taxon>Tracheophyta</taxon>
        <taxon>Spermatophyta</taxon>
        <taxon>Magnoliopsida</taxon>
        <taxon>Liliopsida</taxon>
        <taxon>Zingiberales</taxon>
        <taxon>Musaceae</taxon>
        <taxon>Musa</taxon>
    </lineage>
</organism>
<keyword evidence="2" id="KW-0812">Transmembrane</keyword>
<keyword evidence="2" id="KW-1133">Transmembrane helix</keyword>
<evidence type="ECO:0000256" key="2">
    <source>
        <dbReference type="SAM" id="Phobius"/>
    </source>
</evidence>
<dbReference type="Proteomes" id="UP000317650">
    <property type="component" value="Chromosome 4"/>
</dbReference>
<evidence type="ECO:0000313" key="3">
    <source>
        <dbReference type="EMBL" id="THU72633.1"/>
    </source>
</evidence>
<gene>
    <name evidence="3" type="ORF">C4D60_Mb04t14260</name>
</gene>
<dbReference type="EMBL" id="PYDT01000001">
    <property type="protein sequence ID" value="THU72633.1"/>
    <property type="molecule type" value="Genomic_DNA"/>
</dbReference>
<feature type="compositionally biased region" description="Basic and acidic residues" evidence="1">
    <location>
        <begin position="238"/>
        <end position="248"/>
    </location>
</feature>
<name>A0A4S8KBZ3_MUSBA</name>
<feature type="compositionally biased region" description="Basic and acidic residues" evidence="1">
    <location>
        <begin position="355"/>
        <end position="397"/>
    </location>
</feature>
<dbReference type="AlphaFoldDB" id="A0A4S8KBZ3"/>
<feature type="compositionally biased region" description="Basic and acidic residues" evidence="1">
    <location>
        <begin position="55"/>
        <end position="70"/>
    </location>
</feature>
<feature type="compositionally biased region" description="Basic and acidic residues" evidence="1">
    <location>
        <begin position="127"/>
        <end position="171"/>
    </location>
</feature>
<reference evidence="3 4" key="1">
    <citation type="journal article" date="2019" name="Nat. Plants">
        <title>Genome sequencing of Musa balbisiana reveals subgenome evolution and function divergence in polyploid bananas.</title>
        <authorList>
            <person name="Yao X."/>
        </authorList>
    </citation>
    <scope>NUCLEOTIDE SEQUENCE [LARGE SCALE GENOMIC DNA]</scope>
    <source>
        <strain evidence="4">cv. DH-PKW</strain>
        <tissue evidence="3">Leaves</tissue>
    </source>
</reference>
<dbReference type="STRING" id="52838.A0A4S8KBZ3"/>
<dbReference type="PANTHER" id="PTHR33700:SF4">
    <property type="entry name" value="MYB-LIKE PROTEIN X"/>
    <property type="match status" value="1"/>
</dbReference>
<sequence length="397" mass="44515">MLRQVSSRNHRAKGGFKAKNALQICMLVAVCVWLLYQMKHSRDRRKAYEERFGADEARSEIPSFGRKDLLPRTVEADSVPDTRAKEDLDRDVKHDEHPAEEAEHKEHTAHGVDEDEKKSGALEDQEHEERSHEAREKSFKADDAASEVVHSDSQHVEHEELTQEARERSFTADDASSAVDHFVPVREPESGIGLFDSSKGTHSSVAREDNSTVPDVKVTTNTTGEADDGVDDQTELETADRIFNETKPKTHSANGSDDRTELELGSTYSSKKQTDVQKNHTAVSAHRTETPKNQTTMDVMALRHPTNSHPLQDQLPWKKKSETENAVIVDTEPHQTAQTEEPEGSSIQGGNKRVLPREPRDSKLHGIASVEERDGRHDPTSSRKIQHKVETGKEEVV</sequence>
<dbReference type="PANTHER" id="PTHR33700">
    <property type="entry name" value="MYB-LIKE PROTEIN X"/>
    <property type="match status" value="1"/>
</dbReference>
<comment type="caution">
    <text evidence="3">The sequence shown here is derived from an EMBL/GenBank/DDBJ whole genome shotgun (WGS) entry which is preliminary data.</text>
</comment>
<evidence type="ECO:0000256" key="1">
    <source>
        <dbReference type="SAM" id="MobiDB-lite"/>
    </source>
</evidence>
<accession>A0A4S8KBZ3</accession>
<feature type="compositionally biased region" description="Acidic residues" evidence="1">
    <location>
        <begin position="225"/>
        <end position="237"/>
    </location>
</feature>
<evidence type="ECO:0000313" key="4">
    <source>
        <dbReference type="Proteomes" id="UP000317650"/>
    </source>
</evidence>
<feature type="region of interest" description="Disordered" evidence="1">
    <location>
        <begin position="55"/>
        <end position="397"/>
    </location>
</feature>
<feature type="compositionally biased region" description="Polar residues" evidence="1">
    <location>
        <begin position="334"/>
        <end position="349"/>
    </location>
</feature>
<protein>
    <submittedName>
        <fullName evidence="3">Uncharacterized protein</fullName>
    </submittedName>
</protein>
<feature type="compositionally biased region" description="Basic and acidic residues" evidence="1">
    <location>
        <begin position="80"/>
        <end position="121"/>
    </location>
</feature>
<feature type="transmembrane region" description="Helical" evidence="2">
    <location>
        <begin position="20"/>
        <end position="36"/>
    </location>
</feature>
<proteinExistence type="predicted"/>